<dbReference type="RefSeq" id="WP_284485257.1">
    <property type="nucleotide sequence ID" value="NZ_JASNJE010000009.1"/>
</dbReference>
<name>A0ABT7FDW1_9RHOB</name>
<dbReference type="EMBL" id="JASNJE010000009">
    <property type="protein sequence ID" value="MDK3073314.1"/>
    <property type="molecule type" value="Genomic_DNA"/>
</dbReference>
<evidence type="ECO:0000313" key="1">
    <source>
        <dbReference type="EMBL" id="MDK3073314.1"/>
    </source>
</evidence>
<dbReference type="Proteomes" id="UP001227126">
    <property type="component" value="Unassembled WGS sequence"/>
</dbReference>
<gene>
    <name evidence="1" type="ORF">QO034_09355</name>
</gene>
<comment type="caution">
    <text evidence="1">The sequence shown here is derived from an EMBL/GenBank/DDBJ whole genome shotgun (WGS) entry which is preliminary data.</text>
</comment>
<organism evidence="1 2">
    <name type="scientific">Sedimentitalea xiamensis</name>
    <dbReference type="NCBI Taxonomy" id="3050037"/>
    <lineage>
        <taxon>Bacteria</taxon>
        <taxon>Pseudomonadati</taxon>
        <taxon>Pseudomonadota</taxon>
        <taxon>Alphaproteobacteria</taxon>
        <taxon>Rhodobacterales</taxon>
        <taxon>Paracoccaceae</taxon>
        <taxon>Sedimentitalea</taxon>
    </lineage>
</organism>
<accession>A0ABT7FDW1</accession>
<evidence type="ECO:0000313" key="2">
    <source>
        <dbReference type="Proteomes" id="UP001227126"/>
    </source>
</evidence>
<protein>
    <recommendedName>
        <fullName evidence="3">DUF2946 domain-containing protein</fullName>
    </recommendedName>
</protein>
<proteinExistence type="predicted"/>
<reference evidence="1 2" key="1">
    <citation type="submission" date="2023-05" db="EMBL/GenBank/DDBJ databases">
        <title>Sedimentitalea sp. nov. JM2-8.</title>
        <authorList>
            <person name="Huang J."/>
        </authorList>
    </citation>
    <scope>NUCLEOTIDE SEQUENCE [LARGE SCALE GENOMIC DNA]</scope>
    <source>
        <strain evidence="1 2">JM2-8</strain>
    </source>
</reference>
<keyword evidence="2" id="KW-1185">Reference proteome</keyword>
<evidence type="ECO:0008006" key="3">
    <source>
        <dbReference type="Google" id="ProtNLM"/>
    </source>
</evidence>
<sequence length="157" mass="16249">MKPADSLCTGRTALKRRRLLCALIGIMALVLQVFPLASAQASGSMWVEICGEFGAETVLLDVSAEDGAPVAPESCEDCCPCVLGGPVPMAVPQAAVVAVTAPGGAVRLYGAQDADVPQGAARFWPDTRGPPLWQSIPNSLDLPLMVPTRFSAGGAWS</sequence>